<organism evidence="2 3">
    <name type="scientific">Novosphingobium guangzhouense</name>
    <dbReference type="NCBI Taxonomy" id="1850347"/>
    <lineage>
        <taxon>Bacteria</taxon>
        <taxon>Pseudomonadati</taxon>
        <taxon>Pseudomonadota</taxon>
        <taxon>Alphaproteobacteria</taxon>
        <taxon>Sphingomonadales</taxon>
        <taxon>Sphingomonadaceae</taxon>
        <taxon>Novosphingobium</taxon>
    </lineage>
</organism>
<dbReference type="SUPFAM" id="SSF52096">
    <property type="entry name" value="ClpP/crotonase"/>
    <property type="match status" value="1"/>
</dbReference>
<dbReference type="GO" id="GO:0016787">
    <property type="term" value="F:hydrolase activity"/>
    <property type="evidence" value="ECO:0007669"/>
    <property type="project" value="UniProtKB-KW"/>
</dbReference>
<dbReference type="Proteomes" id="UP000236327">
    <property type="component" value="Unassembled WGS sequence"/>
</dbReference>
<feature type="signal peptide" evidence="1">
    <location>
        <begin position="1"/>
        <end position="21"/>
    </location>
</feature>
<evidence type="ECO:0000313" key="3">
    <source>
        <dbReference type="Proteomes" id="UP000236327"/>
    </source>
</evidence>
<dbReference type="Gene3D" id="3.90.226.10">
    <property type="entry name" value="2-enoyl-CoA Hydratase, Chain A, domain 1"/>
    <property type="match status" value="1"/>
</dbReference>
<dbReference type="AlphaFoldDB" id="A0A2K2FUJ9"/>
<evidence type="ECO:0000256" key="1">
    <source>
        <dbReference type="SAM" id="SignalP"/>
    </source>
</evidence>
<proteinExistence type="predicted"/>
<dbReference type="EMBL" id="LYMM01000073">
    <property type="protein sequence ID" value="PNU02452.1"/>
    <property type="molecule type" value="Genomic_DNA"/>
</dbReference>
<sequence>MRSLSASLALFALCAVSPLSAQVIVYETVIGEADPVVTGGERTLFSIPAETPAIQGPAYGPFRVLDEGRAALVDVTDGRTPEQFTAMLRDHPGIATIEMIDCPGTEDDLANLQVGQMIRRKGIVTHVPAGGSVRSGGVELFLAGVRRYADPGAQFAVHSWQDDTGLEPSDYAANAPENRRYIDYYRAMGMDAAEAQAFYAMTNSVPFASARWLDAGEMSAWVQLDEVKVDVAPRFRFTQIAALVDSLPSFQ</sequence>
<protein>
    <submittedName>
        <fullName evidence="2">Alpha/beta hydrolase</fullName>
    </submittedName>
</protein>
<keyword evidence="2" id="KW-0378">Hydrolase</keyword>
<feature type="chain" id="PRO_5014459155" evidence="1">
    <location>
        <begin position="22"/>
        <end position="251"/>
    </location>
</feature>
<gene>
    <name evidence="2" type="ORF">A8V01_08675</name>
</gene>
<dbReference type="InterPro" id="IPR029045">
    <property type="entry name" value="ClpP/crotonase-like_dom_sf"/>
</dbReference>
<keyword evidence="3" id="KW-1185">Reference proteome</keyword>
<keyword evidence="1" id="KW-0732">Signal</keyword>
<dbReference type="RefSeq" id="WP_103098620.1">
    <property type="nucleotide sequence ID" value="NZ_LYMM01000073.1"/>
</dbReference>
<comment type="caution">
    <text evidence="2">The sequence shown here is derived from an EMBL/GenBank/DDBJ whole genome shotgun (WGS) entry which is preliminary data.</text>
</comment>
<dbReference type="OrthoDB" id="6198264at2"/>
<accession>A0A2K2FUJ9</accession>
<evidence type="ECO:0000313" key="2">
    <source>
        <dbReference type="EMBL" id="PNU02452.1"/>
    </source>
</evidence>
<name>A0A2K2FUJ9_9SPHN</name>
<reference evidence="2 3" key="1">
    <citation type="submission" date="2016-05" db="EMBL/GenBank/DDBJ databases">
        <title>Complete genome sequence of Novosphingobium guangzhouense SA925(T).</title>
        <authorList>
            <person name="Sha S."/>
        </authorList>
    </citation>
    <scope>NUCLEOTIDE SEQUENCE [LARGE SCALE GENOMIC DNA]</scope>
    <source>
        <strain evidence="2 3">SA925</strain>
    </source>
</reference>